<dbReference type="InterPro" id="IPR001680">
    <property type="entry name" value="WD40_rpt"/>
</dbReference>
<dbReference type="AlphaFoldDB" id="L8HDT1"/>
<dbReference type="Pfam" id="PF00464">
    <property type="entry name" value="SHMT"/>
    <property type="match status" value="1"/>
</dbReference>
<keyword evidence="8" id="KW-0853">WD repeat</keyword>
<dbReference type="InterPro" id="IPR001085">
    <property type="entry name" value="Ser_HO-MeTrfase"/>
</dbReference>
<dbReference type="GO" id="GO:0005739">
    <property type="term" value="C:mitochondrion"/>
    <property type="evidence" value="ECO:0007669"/>
    <property type="project" value="TreeGrafter"/>
</dbReference>
<dbReference type="PANTHER" id="PTHR11680:SF35">
    <property type="entry name" value="SERINE HYDROXYMETHYLTRANSFERASE 1"/>
    <property type="match status" value="1"/>
</dbReference>
<evidence type="ECO:0000256" key="1">
    <source>
        <dbReference type="ARBA" id="ARBA00001933"/>
    </source>
</evidence>
<dbReference type="EC" id="2.1.2.1" evidence="9"/>
<dbReference type="Gene3D" id="3.90.1150.10">
    <property type="entry name" value="Aspartate Aminotransferase, domain 1"/>
    <property type="match status" value="1"/>
</dbReference>
<evidence type="ECO:0000313" key="11">
    <source>
        <dbReference type="EMBL" id="ELR22546.1"/>
    </source>
</evidence>
<dbReference type="FunFam" id="3.40.640.10:FF:000050">
    <property type="entry name" value="Serine hydroxymethyltransferase"/>
    <property type="match status" value="1"/>
</dbReference>
<accession>L8HDT1</accession>
<sequence>MLSQHAGNRTLADADPEVQGLIRLEKKRQLNGIELIASENFTSRAVLEALGSCMTNKYSEGLPGRRYYGGNEVIDQVENLCIKRALEAFHLSPEQWGVNVQPYSGSPANFAAYTALLNPHDRIMGLDLPSGGHLTHGYQTDKRKISATSIYFESMPYQVSYQTGLIDYDRLEENAALFRPKMIIAGASAYPRDWDYKRLRQIANKHGAYLLCDMAHISGIVAAQECNSPFEYCDVVTTTTHKTLRGPRAGLIFFRRGKNEATGAAYDYEDRINNAVFPALQGGPHENTIAAVAVALKEAAEPEFKTYIQQVKKNAKVLAETLVSKGYSVVTGGTDNHLVLWDVRPQEMTGSKLEKLFELVSISVNKNAVYGDASALSPGGVRLGAPAMTSRGLTEADFVRVAELLHKGAQIAIAIQNKTGKLLKNYLPALETSEEVKALKEEVEAFASTFPMPGYENH</sequence>
<dbReference type="PANTHER" id="PTHR11680">
    <property type="entry name" value="SERINE HYDROXYMETHYLTRANSFERASE"/>
    <property type="match status" value="1"/>
</dbReference>
<dbReference type="Gene3D" id="3.40.640.10">
    <property type="entry name" value="Type I PLP-dependent aspartate aminotransferase-like (Major domain)"/>
    <property type="match status" value="1"/>
</dbReference>
<dbReference type="OrthoDB" id="10265628at2759"/>
<dbReference type="EMBL" id="KB007883">
    <property type="protein sequence ID" value="ELR22546.1"/>
    <property type="molecule type" value="Genomic_DNA"/>
</dbReference>
<dbReference type="GO" id="GO:0004372">
    <property type="term" value="F:glycine hydroxymethyltransferase activity"/>
    <property type="evidence" value="ECO:0007669"/>
    <property type="project" value="UniProtKB-EC"/>
</dbReference>
<dbReference type="InterPro" id="IPR049943">
    <property type="entry name" value="Ser_HO-MeTrfase-like"/>
</dbReference>
<evidence type="ECO:0000256" key="5">
    <source>
        <dbReference type="ARBA" id="ARBA00022679"/>
    </source>
</evidence>
<feature type="modified residue" description="N6-(pyridoxal phosphate)lysine" evidence="7">
    <location>
        <position position="242"/>
    </location>
</feature>
<feature type="domain" description="Serine hydroxymethyltransferase-like" evidence="10">
    <location>
        <begin position="11"/>
        <end position="404"/>
    </location>
</feature>
<evidence type="ECO:0000256" key="4">
    <source>
        <dbReference type="ARBA" id="ARBA00022563"/>
    </source>
</evidence>
<name>L8HDT1_ACACF</name>
<dbReference type="VEuPathDB" id="AmoebaDB:ACA1_142370"/>
<keyword evidence="4 9" id="KW-0554">One-carbon metabolism</keyword>
<dbReference type="GeneID" id="14923488"/>
<evidence type="ECO:0000256" key="2">
    <source>
        <dbReference type="ARBA" id="ARBA00004777"/>
    </source>
</evidence>
<dbReference type="PROSITE" id="PS00096">
    <property type="entry name" value="SHMT"/>
    <property type="match status" value="1"/>
</dbReference>
<comment type="cofactor">
    <cofactor evidence="1 7 9">
        <name>pyridoxal 5'-phosphate</name>
        <dbReference type="ChEBI" id="CHEBI:597326"/>
    </cofactor>
</comment>
<dbReference type="Proteomes" id="UP000011083">
    <property type="component" value="Unassembled WGS sequence"/>
</dbReference>
<organism evidence="11 12">
    <name type="scientific">Acanthamoeba castellanii (strain ATCC 30010 / Neff)</name>
    <dbReference type="NCBI Taxonomy" id="1257118"/>
    <lineage>
        <taxon>Eukaryota</taxon>
        <taxon>Amoebozoa</taxon>
        <taxon>Discosea</taxon>
        <taxon>Longamoebia</taxon>
        <taxon>Centramoebida</taxon>
        <taxon>Acanthamoebidae</taxon>
        <taxon>Acanthamoeba</taxon>
    </lineage>
</organism>
<dbReference type="RefSeq" id="XP_004349634.1">
    <property type="nucleotide sequence ID" value="XM_004349584.1"/>
</dbReference>
<keyword evidence="5 9" id="KW-0808">Transferase</keyword>
<dbReference type="InterPro" id="IPR015422">
    <property type="entry name" value="PyrdxlP-dep_Trfase_small"/>
</dbReference>
<dbReference type="CDD" id="cd00378">
    <property type="entry name" value="SHMT"/>
    <property type="match status" value="1"/>
</dbReference>
<dbReference type="InterPro" id="IPR015421">
    <property type="entry name" value="PyrdxlP-dep_Trfase_major"/>
</dbReference>
<evidence type="ECO:0000256" key="8">
    <source>
        <dbReference type="PROSITE-ProRule" id="PRU00221"/>
    </source>
</evidence>
<evidence type="ECO:0000256" key="3">
    <source>
        <dbReference type="ARBA" id="ARBA00006376"/>
    </source>
</evidence>
<dbReference type="GO" id="GO:0035999">
    <property type="term" value="P:tetrahydrofolate interconversion"/>
    <property type="evidence" value="ECO:0007669"/>
    <property type="project" value="UniProtKB-UniPathway"/>
</dbReference>
<evidence type="ECO:0000259" key="10">
    <source>
        <dbReference type="Pfam" id="PF00464"/>
    </source>
</evidence>
<gene>
    <name evidence="11" type="ORF">ACA1_142370</name>
</gene>
<dbReference type="PIRSF" id="PIRSF000412">
    <property type="entry name" value="SHMT"/>
    <property type="match status" value="1"/>
</dbReference>
<evidence type="ECO:0000256" key="6">
    <source>
        <dbReference type="ARBA" id="ARBA00022898"/>
    </source>
</evidence>
<proteinExistence type="inferred from homology"/>
<dbReference type="InterPro" id="IPR019798">
    <property type="entry name" value="Ser_HO-MeTrfase_PLP_BS"/>
</dbReference>
<evidence type="ECO:0000313" key="12">
    <source>
        <dbReference type="Proteomes" id="UP000011083"/>
    </source>
</evidence>
<dbReference type="GO" id="GO:0030170">
    <property type="term" value="F:pyridoxal phosphate binding"/>
    <property type="evidence" value="ECO:0007669"/>
    <property type="project" value="InterPro"/>
</dbReference>
<comment type="function">
    <text evidence="9">Interconversion of serine and glycine.</text>
</comment>
<dbReference type="SUPFAM" id="SSF53383">
    <property type="entry name" value="PLP-dependent transferases"/>
    <property type="match status" value="1"/>
</dbReference>
<feature type="repeat" description="WD" evidence="8">
    <location>
        <begin position="329"/>
        <end position="351"/>
    </location>
</feature>
<dbReference type="InterPro" id="IPR039429">
    <property type="entry name" value="SHMT-like_dom"/>
</dbReference>
<dbReference type="PROSITE" id="PS50082">
    <property type="entry name" value="WD_REPEATS_2"/>
    <property type="match status" value="1"/>
</dbReference>
<dbReference type="GO" id="GO:0008168">
    <property type="term" value="F:methyltransferase activity"/>
    <property type="evidence" value="ECO:0007669"/>
    <property type="project" value="UniProtKB-KW"/>
</dbReference>
<dbReference type="STRING" id="1257118.L8HDT1"/>
<dbReference type="HAMAP" id="MF_00051">
    <property type="entry name" value="SHMT"/>
    <property type="match status" value="1"/>
</dbReference>
<keyword evidence="11" id="KW-0489">Methyltransferase</keyword>
<evidence type="ECO:0000256" key="7">
    <source>
        <dbReference type="PIRSR" id="PIRSR000412-50"/>
    </source>
</evidence>
<dbReference type="InterPro" id="IPR015424">
    <property type="entry name" value="PyrdxlP-dep_Trfase"/>
</dbReference>
<reference evidence="11 12" key="1">
    <citation type="journal article" date="2013" name="Genome Biol.">
        <title>Genome of Acanthamoeba castellanii highlights extensive lateral gene transfer and early evolution of tyrosine kinase signaling.</title>
        <authorList>
            <person name="Clarke M."/>
            <person name="Lohan A.J."/>
            <person name="Liu B."/>
            <person name="Lagkouvardos I."/>
            <person name="Roy S."/>
            <person name="Zafar N."/>
            <person name="Bertelli C."/>
            <person name="Schilde C."/>
            <person name="Kianianmomeni A."/>
            <person name="Burglin T.R."/>
            <person name="Frech C."/>
            <person name="Turcotte B."/>
            <person name="Kopec K.O."/>
            <person name="Synnott J.M."/>
            <person name="Choo C."/>
            <person name="Paponov I."/>
            <person name="Finkler A."/>
            <person name="Soon Heng Tan C."/>
            <person name="Hutchins A.P."/>
            <person name="Weinmeier T."/>
            <person name="Rattei T."/>
            <person name="Chu J.S."/>
            <person name="Gimenez G."/>
            <person name="Irimia M."/>
            <person name="Rigden D.J."/>
            <person name="Fitzpatrick D.A."/>
            <person name="Lorenzo-Morales J."/>
            <person name="Bateman A."/>
            <person name="Chiu C.H."/>
            <person name="Tang P."/>
            <person name="Hegemann P."/>
            <person name="Fromm H."/>
            <person name="Raoult D."/>
            <person name="Greub G."/>
            <person name="Miranda-Saavedra D."/>
            <person name="Chen N."/>
            <person name="Nash P."/>
            <person name="Ginger M.L."/>
            <person name="Horn M."/>
            <person name="Schaap P."/>
            <person name="Caler L."/>
            <person name="Loftus B."/>
        </authorList>
    </citation>
    <scope>NUCLEOTIDE SEQUENCE [LARGE SCALE GENOMIC DNA]</scope>
    <source>
        <strain evidence="11 12">Neff</strain>
    </source>
</reference>
<dbReference type="GO" id="GO:0032259">
    <property type="term" value="P:methylation"/>
    <property type="evidence" value="ECO:0007669"/>
    <property type="project" value="UniProtKB-KW"/>
</dbReference>
<dbReference type="OMA" id="VTNRNAI"/>
<keyword evidence="12" id="KW-1185">Reference proteome</keyword>
<protein>
    <recommendedName>
        <fullName evidence="9">Serine hydroxymethyltransferase</fullName>
        <ecNumber evidence="9">2.1.2.1</ecNumber>
    </recommendedName>
</protein>
<comment type="catalytic activity">
    <reaction evidence="9">
        <text>(6R)-5,10-methylene-5,6,7,8-tetrahydrofolate + glycine + H2O = (6S)-5,6,7,8-tetrahydrofolate + L-serine</text>
        <dbReference type="Rhea" id="RHEA:15481"/>
        <dbReference type="ChEBI" id="CHEBI:15377"/>
        <dbReference type="ChEBI" id="CHEBI:15636"/>
        <dbReference type="ChEBI" id="CHEBI:33384"/>
        <dbReference type="ChEBI" id="CHEBI:57305"/>
        <dbReference type="ChEBI" id="CHEBI:57453"/>
        <dbReference type="EC" id="2.1.2.1"/>
    </reaction>
</comment>
<dbReference type="UniPathway" id="UPA00193"/>
<comment type="pathway">
    <text evidence="2 9">One-carbon metabolism; tetrahydrofolate interconversion.</text>
</comment>
<dbReference type="NCBIfam" id="NF000586">
    <property type="entry name" value="PRK00011.1"/>
    <property type="match status" value="1"/>
</dbReference>
<keyword evidence="6 7" id="KW-0663">Pyridoxal phosphate</keyword>
<dbReference type="GO" id="GO:0019264">
    <property type="term" value="P:glycine biosynthetic process from serine"/>
    <property type="evidence" value="ECO:0007669"/>
    <property type="project" value="InterPro"/>
</dbReference>
<comment type="similarity">
    <text evidence="3 9">Belongs to the SHMT family.</text>
</comment>
<dbReference type="KEGG" id="acan:ACA1_142370"/>
<evidence type="ECO:0000256" key="9">
    <source>
        <dbReference type="RuleBase" id="RU000585"/>
    </source>
</evidence>